<dbReference type="EMBL" id="CP003746">
    <property type="protein sequence ID" value="AGN11383.1"/>
    <property type="molecule type" value="Genomic_DNA"/>
</dbReference>
<proteinExistence type="predicted"/>
<evidence type="ECO:0000313" key="1">
    <source>
        <dbReference type="EMBL" id="AGN11383.1"/>
    </source>
</evidence>
<reference evidence="1 2" key="1">
    <citation type="journal article" date="2013" name="Genome Announc.">
        <title>Complete genome sequence of Simiduia agarivorans SA1(T), a marine bacterium able to degrade a variety of polysaccharides.</title>
        <authorList>
            <person name="Lin S.Y."/>
            <person name="Shieh W.Y."/>
            <person name="Chen J.S."/>
            <person name="Tang S.L."/>
        </authorList>
    </citation>
    <scope>NUCLEOTIDE SEQUENCE [LARGE SCALE GENOMIC DNA]</scope>
    <source>
        <strain evidence="2">DSM 21679 / JCM 13881 / BCRC 17597 / SA1</strain>
    </source>
</reference>
<dbReference type="AlphaFoldDB" id="R9S6A7"/>
<protein>
    <submittedName>
        <fullName evidence="1">Uncharacterized protein</fullName>
    </submittedName>
</protein>
<name>R9S6A7_SIMAS</name>
<keyword evidence="2" id="KW-1185">Reference proteome</keyword>
<organism evidence="1 2">
    <name type="scientific">Simiduia agarivorans (strain DSM 21679 / JCM 13881 / BCRC 17597 / SA1)</name>
    <dbReference type="NCBI Taxonomy" id="1117647"/>
    <lineage>
        <taxon>Bacteria</taxon>
        <taxon>Pseudomonadati</taxon>
        <taxon>Pseudomonadota</taxon>
        <taxon>Gammaproteobacteria</taxon>
        <taxon>Cellvibrionales</taxon>
        <taxon>Cellvibrionaceae</taxon>
        <taxon>Simiduia</taxon>
    </lineage>
</organism>
<evidence type="ECO:0000313" key="2">
    <source>
        <dbReference type="Proteomes" id="UP000000466"/>
    </source>
</evidence>
<dbReference type="KEGG" id="saga:M5M_18637"/>
<dbReference type="STRING" id="1117647.M5M_18637"/>
<gene>
    <name evidence="1" type="ordered locus">M5M_18637</name>
</gene>
<sequence>MGDRGGHPRPDTAVQFITKTKSIIRRHMTSISRLQQSNRANLLIVIANSE</sequence>
<dbReference type="Proteomes" id="UP000000466">
    <property type="component" value="Chromosome"/>
</dbReference>
<accession>R9S6A7</accession>
<dbReference type="HOGENOM" id="CLU_3122661_0_0_6"/>